<feature type="domain" description="AB hydrolase-1" evidence="1">
    <location>
        <begin position="4"/>
        <end position="110"/>
    </location>
</feature>
<evidence type="ECO:0000313" key="3">
    <source>
        <dbReference type="Proteomes" id="UP001155077"/>
    </source>
</evidence>
<dbReference type="GO" id="GO:0016787">
    <property type="term" value="F:hydrolase activity"/>
    <property type="evidence" value="ECO:0007669"/>
    <property type="project" value="UniProtKB-KW"/>
</dbReference>
<keyword evidence="3" id="KW-1185">Reference proteome</keyword>
<evidence type="ECO:0000259" key="1">
    <source>
        <dbReference type="Pfam" id="PF00561"/>
    </source>
</evidence>
<sequence>MKKSFLFIPGAWMGKWIWKDLKESLEDLNYTVYTVSLRGLESKNAQKNFDLQDHVDDVKTFIEEKNLNELIVVGHSYSGFVIGQLADQVPEKISKLIFLEAFFPLHDQNLFEAAGLNAKEEIQIMENNSGNWPPPTLDELKQQKHLSGEQIRLLNKKLVDHPGKSVSRNAYIKSDKIEVESVFIGSNFNMSVRQKLLYGNVGFYELNGGHWPMLTKRKKLTGILDKIASN</sequence>
<gene>
    <name evidence="2" type="ORF">NE848_10920</name>
</gene>
<comment type="caution">
    <text evidence="2">The sequence shown here is derived from an EMBL/GenBank/DDBJ whole genome shotgun (WGS) entry which is preliminary data.</text>
</comment>
<proteinExistence type="predicted"/>
<organism evidence="2 3">
    <name type="scientific">Gramella jeungdoensis</name>
    <dbReference type="NCBI Taxonomy" id="708091"/>
    <lineage>
        <taxon>Bacteria</taxon>
        <taxon>Pseudomonadati</taxon>
        <taxon>Bacteroidota</taxon>
        <taxon>Flavobacteriia</taxon>
        <taxon>Flavobacteriales</taxon>
        <taxon>Flavobacteriaceae</taxon>
        <taxon>Christiangramia</taxon>
    </lineage>
</organism>
<reference evidence="2" key="1">
    <citation type="submission" date="2022-06" db="EMBL/GenBank/DDBJ databases">
        <title>Gramella sediminis sp. nov., isolated from deep-sea sediment of the Indian Ocean.</title>
        <authorList>
            <person name="Yang L."/>
        </authorList>
    </citation>
    <scope>NUCLEOTIDE SEQUENCE</scope>
    <source>
        <strain evidence="2">HMD3159</strain>
    </source>
</reference>
<accession>A0ABT0Z538</accession>
<dbReference type="PANTHER" id="PTHR37017:SF11">
    <property type="entry name" value="ESTERASE_LIPASE_THIOESTERASE DOMAIN-CONTAINING PROTEIN"/>
    <property type="match status" value="1"/>
</dbReference>
<dbReference type="Pfam" id="PF00561">
    <property type="entry name" value="Abhydrolase_1"/>
    <property type="match status" value="1"/>
</dbReference>
<protein>
    <submittedName>
        <fullName evidence="2">Alpha/beta hydrolase</fullName>
    </submittedName>
</protein>
<dbReference type="Proteomes" id="UP001155077">
    <property type="component" value="Unassembled WGS sequence"/>
</dbReference>
<dbReference type="EMBL" id="JAMSCK010000003">
    <property type="protein sequence ID" value="MCM8569894.1"/>
    <property type="molecule type" value="Genomic_DNA"/>
</dbReference>
<dbReference type="SUPFAM" id="SSF53474">
    <property type="entry name" value="alpha/beta-Hydrolases"/>
    <property type="match status" value="1"/>
</dbReference>
<evidence type="ECO:0000313" key="2">
    <source>
        <dbReference type="EMBL" id="MCM8569894.1"/>
    </source>
</evidence>
<name>A0ABT0Z538_9FLAO</name>
<dbReference type="PANTHER" id="PTHR37017">
    <property type="entry name" value="AB HYDROLASE-1 DOMAIN-CONTAINING PROTEIN-RELATED"/>
    <property type="match status" value="1"/>
</dbReference>
<dbReference type="Gene3D" id="3.40.50.1820">
    <property type="entry name" value="alpha/beta hydrolase"/>
    <property type="match status" value="1"/>
</dbReference>
<dbReference type="InterPro" id="IPR000073">
    <property type="entry name" value="AB_hydrolase_1"/>
</dbReference>
<dbReference type="RefSeq" id="WP_252113419.1">
    <property type="nucleotide sequence ID" value="NZ_JAMSCK010000003.1"/>
</dbReference>
<dbReference type="InterPro" id="IPR052897">
    <property type="entry name" value="Sec-Metab_Biosynth_Hydrolase"/>
</dbReference>
<dbReference type="InterPro" id="IPR029058">
    <property type="entry name" value="AB_hydrolase_fold"/>
</dbReference>
<keyword evidence="2" id="KW-0378">Hydrolase</keyword>